<dbReference type="InParanoid" id="A0A6M4H2L8"/>
<accession>A0A6M4H2L8</accession>
<name>A0A6M4H2L8_9PROT</name>
<evidence type="ECO:0000313" key="2">
    <source>
        <dbReference type="EMBL" id="QJR13756.1"/>
    </source>
</evidence>
<dbReference type="AlphaFoldDB" id="A0A6M4H2L8"/>
<evidence type="ECO:0000256" key="1">
    <source>
        <dbReference type="SAM" id="Phobius"/>
    </source>
</evidence>
<dbReference type="EMBL" id="CP053073">
    <property type="protein sequence ID" value="QJR13756.1"/>
    <property type="molecule type" value="Genomic_DNA"/>
</dbReference>
<feature type="transmembrane region" description="Helical" evidence="1">
    <location>
        <begin position="85"/>
        <end position="106"/>
    </location>
</feature>
<dbReference type="KEGG" id="upl:DSM104440_00546"/>
<feature type="transmembrane region" description="Helical" evidence="1">
    <location>
        <begin position="43"/>
        <end position="64"/>
    </location>
</feature>
<keyword evidence="1" id="KW-1133">Transmembrane helix</keyword>
<evidence type="ECO:0000313" key="3">
    <source>
        <dbReference type="Proteomes" id="UP000503096"/>
    </source>
</evidence>
<dbReference type="Pfam" id="PF20398">
    <property type="entry name" value="DUF6691"/>
    <property type="match status" value="1"/>
</dbReference>
<organism evidence="2 3">
    <name type="scientific">Usitatibacter palustris</name>
    <dbReference type="NCBI Taxonomy" id="2732487"/>
    <lineage>
        <taxon>Bacteria</taxon>
        <taxon>Pseudomonadati</taxon>
        <taxon>Pseudomonadota</taxon>
        <taxon>Betaproteobacteria</taxon>
        <taxon>Nitrosomonadales</taxon>
        <taxon>Usitatibacteraceae</taxon>
        <taxon>Usitatibacter</taxon>
    </lineage>
</organism>
<keyword evidence="3" id="KW-1185">Reference proteome</keyword>
<sequence length="136" mass="13975">MKPATFIFALAAGALFGFGLALSTMVKPEVVLAFLTFKDMGLLLVLGGAMAVTFLAYQFAPRLLGKPLAGDKFLVHPSEMSARTLGGAALFGIGWGLCGVCPGPAIAGLGVGNWPLLISLAGLLAGAYVQGRFFGR</sequence>
<keyword evidence="1" id="KW-0812">Transmembrane</keyword>
<gene>
    <name evidence="2" type="ORF">DSM104440_00546</name>
</gene>
<protein>
    <recommendedName>
        <fullName evidence="4">YeeE/YedE family protein</fullName>
    </recommendedName>
</protein>
<feature type="transmembrane region" description="Helical" evidence="1">
    <location>
        <begin position="112"/>
        <end position="129"/>
    </location>
</feature>
<evidence type="ECO:0008006" key="4">
    <source>
        <dbReference type="Google" id="ProtNLM"/>
    </source>
</evidence>
<proteinExistence type="predicted"/>
<reference evidence="2 3" key="1">
    <citation type="submission" date="2020-04" db="EMBL/GenBank/DDBJ databases">
        <title>Usitatibacter rugosus gen. nov., sp. nov. and Usitatibacter palustris sp. nov., novel members of Usitatibacteraceae fam. nov. within the order Nitrosomonadales isolated from soil.</title>
        <authorList>
            <person name="Huber K.J."/>
            <person name="Neumann-Schaal M."/>
            <person name="Geppert A."/>
            <person name="Luckner M."/>
            <person name="Wanner G."/>
            <person name="Overmann J."/>
        </authorList>
    </citation>
    <scope>NUCLEOTIDE SEQUENCE [LARGE SCALE GENOMIC DNA]</scope>
    <source>
        <strain evidence="2 3">Swamp67</strain>
    </source>
</reference>
<dbReference type="RefSeq" id="WP_171160499.1">
    <property type="nucleotide sequence ID" value="NZ_CP053073.1"/>
</dbReference>
<dbReference type="Proteomes" id="UP000503096">
    <property type="component" value="Chromosome"/>
</dbReference>
<keyword evidence="1" id="KW-0472">Membrane</keyword>
<dbReference type="InterPro" id="IPR046513">
    <property type="entry name" value="DUF6691"/>
</dbReference>